<dbReference type="EMBL" id="LFJN01000021">
    <property type="protein sequence ID" value="KPI37998.1"/>
    <property type="molecule type" value="Genomic_DNA"/>
</dbReference>
<dbReference type="RefSeq" id="XP_017997961.1">
    <property type="nucleotide sequence ID" value="XM_018143205.1"/>
</dbReference>
<gene>
    <name evidence="2" type="ORF">AB675_3177</name>
</gene>
<accession>A0A0N0NKG0</accession>
<proteinExistence type="predicted"/>
<evidence type="ECO:0000313" key="3">
    <source>
        <dbReference type="Proteomes" id="UP000038010"/>
    </source>
</evidence>
<dbReference type="VEuPathDB" id="FungiDB:AB675_3177"/>
<dbReference type="SUPFAM" id="SSF117281">
    <property type="entry name" value="Kelch motif"/>
    <property type="match status" value="1"/>
</dbReference>
<dbReference type="InterPro" id="IPR006652">
    <property type="entry name" value="Kelch_1"/>
</dbReference>
<dbReference type="GeneID" id="28735085"/>
<dbReference type="Pfam" id="PF01344">
    <property type="entry name" value="Kelch_1"/>
    <property type="match status" value="1"/>
</dbReference>
<dbReference type="PANTHER" id="PTHR45632">
    <property type="entry name" value="LD33804P"/>
    <property type="match status" value="1"/>
</dbReference>
<dbReference type="InterPro" id="IPR015915">
    <property type="entry name" value="Kelch-typ_b-propeller"/>
</dbReference>
<comment type="caution">
    <text evidence="2">The sequence shown here is derived from an EMBL/GenBank/DDBJ whole genome shotgun (WGS) entry which is preliminary data.</text>
</comment>
<sequence>MRRSTFSFTHLILPALFSRALTLPVIQSSPQGEWNNLSALLQPRQEHTTVAINETTLAVAGGVLGVYNGSTQVGVQTTDTVQLYDIPSDTWADVAPLPLGLNHPNVAAVDGKIYILGGLADGGNPDYFIDWVATGDSHVYDPSTNVWTELESMPRGTERGSAVVGVHDGVIYLAGGMKLLRDGEQAGLTTVTAFDTISGKWQVLPEEAANIPDPRQHAAGAVYENTFYVIGGRNVDQYDGKDTVFKLDLDDLEAGWTTSDATMPTARGGVSGDVLGDKFFVFGGEGNKEAPNGLFDQVEVFDLQTEKWTELDGMPIPKHGTSAVAAGKSIYIPGGGLQQDGKEYVLESGEVKLADTSKSLDVFTVKGRGDWESYSWSPVP</sequence>
<dbReference type="Pfam" id="PF24681">
    <property type="entry name" value="Kelch_KLHDC2_KLHL20_DRC7"/>
    <property type="match status" value="1"/>
</dbReference>
<protein>
    <submittedName>
        <fullName evidence="2">Beta-scruin</fullName>
    </submittedName>
</protein>
<name>A0A0N0NKG0_9EURO</name>
<keyword evidence="3" id="KW-1185">Reference proteome</keyword>
<dbReference type="Proteomes" id="UP000038010">
    <property type="component" value="Unassembled WGS sequence"/>
</dbReference>
<feature type="chain" id="PRO_5005856734" evidence="1">
    <location>
        <begin position="23"/>
        <end position="380"/>
    </location>
</feature>
<dbReference type="AlphaFoldDB" id="A0A0N0NKG0"/>
<evidence type="ECO:0000256" key="1">
    <source>
        <dbReference type="SAM" id="SignalP"/>
    </source>
</evidence>
<reference evidence="2 3" key="1">
    <citation type="submission" date="2015-06" db="EMBL/GenBank/DDBJ databases">
        <title>Draft genome of the ant-associated black yeast Phialophora attae CBS 131958.</title>
        <authorList>
            <person name="Moreno L.F."/>
            <person name="Stielow B.J."/>
            <person name="de Hoog S."/>
            <person name="Vicente V.A."/>
            <person name="Weiss V.A."/>
            <person name="de Vries M."/>
            <person name="Cruz L.M."/>
            <person name="Souza E.M."/>
        </authorList>
    </citation>
    <scope>NUCLEOTIDE SEQUENCE [LARGE SCALE GENOMIC DNA]</scope>
    <source>
        <strain evidence="2 3">CBS 131958</strain>
    </source>
</reference>
<feature type="signal peptide" evidence="1">
    <location>
        <begin position="1"/>
        <end position="22"/>
    </location>
</feature>
<dbReference type="SMART" id="SM00612">
    <property type="entry name" value="Kelch"/>
    <property type="match status" value="4"/>
</dbReference>
<dbReference type="Gene3D" id="2.120.10.80">
    <property type="entry name" value="Kelch-type beta propeller"/>
    <property type="match status" value="2"/>
</dbReference>
<keyword evidence="1" id="KW-0732">Signal</keyword>
<dbReference type="STRING" id="1664694.A0A0N0NKG0"/>
<evidence type="ECO:0000313" key="2">
    <source>
        <dbReference type="EMBL" id="KPI37998.1"/>
    </source>
</evidence>
<organism evidence="2 3">
    <name type="scientific">Cyphellophora attinorum</name>
    <dbReference type="NCBI Taxonomy" id="1664694"/>
    <lineage>
        <taxon>Eukaryota</taxon>
        <taxon>Fungi</taxon>
        <taxon>Dikarya</taxon>
        <taxon>Ascomycota</taxon>
        <taxon>Pezizomycotina</taxon>
        <taxon>Eurotiomycetes</taxon>
        <taxon>Chaetothyriomycetidae</taxon>
        <taxon>Chaetothyriales</taxon>
        <taxon>Cyphellophoraceae</taxon>
        <taxon>Cyphellophora</taxon>
    </lineage>
</organism>
<dbReference type="OrthoDB" id="45365at2759"/>